<dbReference type="AlphaFoldDB" id="A0A444ZKF4"/>
<dbReference type="Gene3D" id="3.60.10.10">
    <property type="entry name" value="Endonuclease/exonuclease/phosphatase"/>
    <property type="match status" value="1"/>
</dbReference>
<feature type="compositionally biased region" description="Basic and acidic residues" evidence="1">
    <location>
        <begin position="1"/>
        <end position="13"/>
    </location>
</feature>
<dbReference type="EMBL" id="SDMP01000014">
    <property type="protein sequence ID" value="RYR14655.1"/>
    <property type="molecule type" value="Genomic_DNA"/>
</dbReference>
<proteinExistence type="predicted"/>
<keyword evidence="3" id="KW-1185">Reference proteome</keyword>
<comment type="caution">
    <text evidence="2">The sequence shown here is derived from an EMBL/GenBank/DDBJ whole genome shotgun (WGS) entry which is preliminary data.</text>
</comment>
<dbReference type="SUPFAM" id="SSF56219">
    <property type="entry name" value="DNase I-like"/>
    <property type="match status" value="1"/>
</dbReference>
<evidence type="ECO:0000313" key="2">
    <source>
        <dbReference type="EMBL" id="RYR14655.1"/>
    </source>
</evidence>
<feature type="region of interest" description="Disordered" evidence="1">
    <location>
        <begin position="1"/>
        <end position="36"/>
    </location>
</feature>
<evidence type="ECO:0008006" key="4">
    <source>
        <dbReference type="Google" id="ProtNLM"/>
    </source>
</evidence>
<gene>
    <name evidence="2" type="ORF">Ahy_B04g071317</name>
</gene>
<reference evidence="2 3" key="1">
    <citation type="submission" date="2019-01" db="EMBL/GenBank/DDBJ databases">
        <title>Sequencing of cultivated peanut Arachis hypogaea provides insights into genome evolution and oil improvement.</title>
        <authorList>
            <person name="Chen X."/>
        </authorList>
    </citation>
    <scope>NUCLEOTIDE SEQUENCE [LARGE SCALE GENOMIC DNA]</scope>
    <source>
        <strain evidence="3">cv. Fuhuasheng</strain>
        <tissue evidence="2">Leaves</tissue>
    </source>
</reference>
<name>A0A444ZKF4_ARAHY</name>
<dbReference type="PANTHER" id="PTHR35218:SF9">
    <property type="entry name" value="ENDONUCLEASE_EXONUCLEASE_PHOSPHATASE DOMAIN-CONTAINING PROTEIN"/>
    <property type="match status" value="1"/>
</dbReference>
<dbReference type="Proteomes" id="UP000289738">
    <property type="component" value="Chromosome B04"/>
</dbReference>
<evidence type="ECO:0000313" key="3">
    <source>
        <dbReference type="Proteomes" id="UP000289738"/>
    </source>
</evidence>
<protein>
    <recommendedName>
        <fullName evidence="4">Endonuclease/exonuclease/phosphatase domain-containing protein</fullName>
    </recommendedName>
</protein>
<dbReference type="PANTHER" id="PTHR35218">
    <property type="entry name" value="RNASE H DOMAIN-CONTAINING PROTEIN"/>
    <property type="match status" value="1"/>
</dbReference>
<organism evidence="2 3">
    <name type="scientific">Arachis hypogaea</name>
    <name type="common">Peanut</name>
    <dbReference type="NCBI Taxonomy" id="3818"/>
    <lineage>
        <taxon>Eukaryota</taxon>
        <taxon>Viridiplantae</taxon>
        <taxon>Streptophyta</taxon>
        <taxon>Embryophyta</taxon>
        <taxon>Tracheophyta</taxon>
        <taxon>Spermatophyta</taxon>
        <taxon>Magnoliopsida</taxon>
        <taxon>eudicotyledons</taxon>
        <taxon>Gunneridae</taxon>
        <taxon>Pentapetalae</taxon>
        <taxon>rosids</taxon>
        <taxon>fabids</taxon>
        <taxon>Fabales</taxon>
        <taxon>Fabaceae</taxon>
        <taxon>Papilionoideae</taxon>
        <taxon>50 kb inversion clade</taxon>
        <taxon>dalbergioids sensu lato</taxon>
        <taxon>Dalbergieae</taxon>
        <taxon>Pterocarpus clade</taxon>
        <taxon>Arachis</taxon>
    </lineage>
</organism>
<dbReference type="InterPro" id="IPR036691">
    <property type="entry name" value="Endo/exonu/phosph_ase_sf"/>
</dbReference>
<accession>A0A444ZKF4</accession>
<sequence>MMEDMKIEDEAPLQRKKTITSNQGTAEAAEQPCRDPTKLIQQKAPNLVFLMETRKKADEIKRLRHKGGLQNVIGVDCNGEGRQRGGGLAILLKSSIEVKLLSMSTNHIDMEVKKEGETNCWRATDFYSWLEIQNKKLSWDLLDDLGQNSNTPWVVFDGAMENLGWKEKFPKTIVQHLPRYKSDHSPILIDLNGEV</sequence>
<evidence type="ECO:0000256" key="1">
    <source>
        <dbReference type="SAM" id="MobiDB-lite"/>
    </source>
</evidence>